<evidence type="ECO:0000313" key="3">
    <source>
        <dbReference type="Proteomes" id="UP001259803"/>
    </source>
</evidence>
<feature type="transmembrane region" description="Helical" evidence="1">
    <location>
        <begin position="7"/>
        <end position="28"/>
    </location>
</feature>
<gene>
    <name evidence="2" type="ORF">RM533_03510</name>
</gene>
<name>A0ABU2ZI31_9SPHN</name>
<keyword evidence="1" id="KW-1133">Transmembrane helix</keyword>
<comment type="caution">
    <text evidence="2">The sequence shown here is derived from an EMBL/GenBank/DDBJ whole genome shotgun (WGS) entry which is preliminary data.</text>
</comment>
<dbReference type="Proteomes" id="UP001259803">
    <property type="component" value="Unassembled WGS sequence"/>
</dbReference>
<keyword evidence="3" id="KW-1185">Reference proteome</keyword>
<protein>
    <recommendedName>
        <fullName evidence="1">SURF1-like protein</fullName>
    </recommendedName>
</protein>
<dbReference type="EMBL" id="JAVRHS010000002">
    <property type="protein sequence ID" value="MDT0575249.1"/>
    <property type="molecule type" value="Genomic_DNA"/>
</dbReference>
<dbReference type="InterPro" id="IPR002994">
    <property type="entry name" value="Surf1/Shy1"/>
</dbReference>
<organism evidence="2 3">
    <name type="scientific">Croceicoccus esteveae</name>
    <dbReference type="NCBI Taxonomy" id="3075597"/>
    <lineage>
        <taxon>Bacteria</taxon>
        <taxon>Pseudomonadati</taxon>
        <taxon>Pseudomonadota</taxon>
        <taxon>Alphaproteobacteria</taxon>
        <taxon>Sphingomonadales</taxon>
        <taxon>Erythrobacteraceae</taxon>
        <taxon>Croceicoccus</taxon>
    </lineage>
</organism>
<sequence length="196" mass="21292">MIRRLPILPTIIVLAAALIMVGLGIWQYQRAGEKTALIQYYKAAGDRVDAVAFPTTDAANEASLYRRSSFSCRTVLEMGAIGATAADGTRGWGQTANCRLADGSEAQVMLGWMSEPTLTNWQGGDVSGIVAPAGRNVRLMSDPPQAGLRPLAAPDPRNLPNNHMTYMVQWFFFAATALIIYGLAVRARLARRDEHV</sequence>
<comment type="subcellular location">
    <subcellularLocation>
        <location evidence="1">Cell membrane</location>
        <topology evidence="1">Multi-pass membrane protein</topology>
    </subcellularLocation>
</comment>
<reference evidence="2 3" key="1">
    <citation type="submission" date="2023-09" db="EMBL/GenBank/DDBJ databases">
        <authorList>
            <person name="Rey-Velasco X."/>
        </authorList>
    </citation>
    <scope>NUCLEOTIDE SEQUENCE [LARGE SCALE GENOMIC DNA]</scope>
    <source>
        <strain evidence="2 3">F390</strain>
    </source>
</reference>
<dbReference type="RefSeq" id="WP_311339827.1">
    <property type="nucleotide sequence ID" value="NZ_JAVRHS010000002.1"/>
</dbReference>
<feature type="transmembrane region" description="Helical" evidence="1">
    <location>
        <begin position="166"/>
        <end position="185"/>
    </location>
</feature>
<dbReference type="Pfam" id="PF02104">
    <property type="entry name" value="SURF1"/>
    <property type="match status" value="1"/>
</dbReference>
<comment type="similarity">
    <text evidence="1">Belongs to the SURF1 family.</text>
</comment>
<evidence type="ECO:0000313" key="2">
    <source>
        <dbReference type="EMBL" id="MDT0575249.1"/>
    </source>
</evidence>
<keyword evidence="1" id="KW-0472">Membrane</keyword>
<evidence type="ECO:0000256" key="1">
    <source>
        <dbReference type="RuleBase" id="RU363076"/>
    </source>
</evidence>
<proteinExistence type="inferred from homology"/>
<accession>A0ABU2ZI31</accession>
<keyword evidence="1" id="KW-1003">Cell membrane</keyword>
<keyword evidence="1" id="KW-0812">Transmembrane</keyword>